<gene>
    <name evidence="2" type="ORF">KDM87_14565</name>
</gene>
<accession>A0ABS5H4Q0</accession>
<organism evidence="2 3">
    <name type="scientific">Undibacterium rivi</name>
    <dbReference type="NCBI Taxonomy" id="2828729"/>
    <lineage>
        <taxon>Bacteria</taxon>
        <taxon>Pseudomonadati</taxon>
        <taxon>Pseudomonadota</taxon>
        <taxon>Betaproteobacteria</taxon>
        <taxon>Burkholderiales</taxon>
        <taxon>Oxalobacteraceae</taxon>
        <taxon>Undibacterium</taxon>
    </lineage>
</organism>
<evidence type="ECO:0000256" key="1">
    <source>
        <dbReference type="SAM" id="Phobius"/>
    </source>
</evidence>
<protein>
    <submittedName>
        <fullName evidence="2">Uncharacterized protein</fullName>
    </submittedName>
</protein>
<evidence type="ECO:0000313" key="2">
    <source>
        <dbReference type="EMBL" id="MBR7793818.1"/>
    </source>
</evidence>
<dbReference type="EMBL" id="JAGSPK010000005">
    <property type="protein sequence ID" value="MBR7793818.1"/>
    <property type="molecule type" value="Genomic_DNA"/>
</dbReference>
<dbReference type="Proteomes" id="UP000682982">
    <property type="component" value="Unassembled WGS sequence"/>
</dbReference>
<feature type="transmembrane region" description="Helical" evidence="1">
    <location>
        <begin position="77"/>
        <end position="105"/>
    </location>
</feature>
<dbReference type="RefSeq" id="WP_212679753.1">
    <property type="nucleotide sequence ID" value="NZ_JAGSPK010000005.1"/>
</dbReference>
<keyword evidence="3" id="KW-1185">Reference proteome</keyword>
<proteinExistence type="predicted"/>
<reference evidence="2 3" key="1">
    <citation type="submission" date="2021-04" db="EMBL/GenBank/DDBJ databases">
        <title>novel species isolated from subtropical streams in China.</title>
        <authorList>
            <person name="Lu H."/>
        </authorList>
    </citation>
    <scope>NUCLEOTIDE SEQUENCE [LARGE SCALE GENOMIC DNA]</scope>
    <source>
        <strain evidence="2 3">FT147W</strain>
    </source>
</reference>
<keyword evidence="1" id="KW-0812">Transmembrane</keyword>
<evidence type="ECO:0000313" key="3">
    <source>
        <dbReference type="Proteomes" id="UP000682982"/>
    </source>
</evidence>
<keyword evidence="1" id="KW-0472">Membrane</keyword>
<comment type="caution">
    <text evidence="2">The sequence shown here is derived from an EMBL/GenBank/DDBJ whole genome shotgun (WGS) entry which is preliminary data.</text>
</comment>
<sequence length="119" mass="13081">MLFEGDHDDVSTLKDLLSKATSKTKSNLATTIVHIGAVVHHQSDAANDPVYSKPHRKSAICSHSGDNKRAKAYRLSLIFIIFCIWLFLGTFRLISALALSFAIFIQSLAQGQNTHSPTL</sequence>
<keyword evidence="1" id="KW-1133">Transmembrane helix</keyword>
<name>A0ABS5H4Q0_9BURK</name>